<dbReference type="KEGG" id="ttq:NIES37_66800"/>
<evidence type="ECO:0000313" key="6">
    <source>
        <dbReference type="EMBL" id="BAZ02722.1"/>
    </source>
</evidence>
<dbReference type="Proteomes" id="UP000218785">
    <property type="component" value="Chromosome"/>
</dbReference>
<dbReference type="RefSeq" id="WP_096579305.1">
    <property type="nucleotide sequence ID" value="NZ_CAWNJS010000001.1"/>
</dbReference>
<reference evidence="5 7" key="1">
    <citation type="submission" date="2017-06" db="EMBL/GenBank/DDBJ databases">
        <title>Genome sequencing of cyanobaciteial culture collection at National Institute for Environmental Studies (NIES).</title>
        <authorList>
            <person name="Hirose Y."/>
            <person name="Shimura Y."/>
            <person name="Fujisawa T."/>
            <person name="Nakamura Y."/>
            <person name="Kawachi M."/>
        </authorList>
    </citation>
    <scope>NUCLEOTIDE SEQUENCE [LARGE SCALE GENOMIC DNA]</scope>
    <source>
        <strain evidence="5 7">NIES-37</strain>
    </source>
</reference>
<dbReference type="KEGG" id="ttq:NIES37_48330"/>
<accession>A0A1Z4NAB3</accession>
<evidence type="ECO:0000313" key="2">
    <source>
        <dbReference type="EMBL" id="BAZ00432.1"/>
    </source>
</evidence>
<evidence type="ECO:0000313" key="3">
    <source>
        <dbReference type="EMBL" id="BAZ00835.1"/>
    </source>
</evidence>
<dbReference type="NCBIfam" id="NF041680">
    <property type="entry name" value="transp_NF041680"/>
    <property type="match status" value="1"/>
</dbReference>
<keyword evidence="7" id="KW-1185">Reference proteome</keyword>
<dbReference type="KEGG" id="ttq:NIES37_44230"/>
<dbReference type="EMBL" id="AP018248">
    <property type="protein sequence ID" value="BAZ00835.1"/>
    <property type="molecule type" value="Genomic_DNA"/>
</dbReference>
<dbReference type="EMBL" id="AP018248">
    <property type="protein sequence ID" value="BAZ00432.1"/>
    <property type="molecule type" value="Genomic_DNA"/>
</dbReference>
<protein>
    <recommendedName>
        <fullName evidence="8">Transposase IS701-like DDE domain-containing protein</fullName>
    </recommendedName>
</protein>
<evidence type="ECO:0000313" key="7">
    <source>
        <dbReference type="Proteomes" id="UP000218785"/>
    </source>
</evidence>
<evidence type="ECO:0000313" key="5">
    <source>
        <dbReference type="EMBL" id="BAZ02677.1"/>
    </source>
</evidence>
<name>A0A1Z4NAB3_9CYAN</name>
<dbReference type="KEGG" id="ttq:NIES37_67350"/>
<evidence type="ECO:0000313" key="4">
    <source>
        <dbReference type="EMBL" id="BAZ02667.1"/>
    </source>
</evidence>
<proteinExistence type="predicted"/>
<evidence type="ECO:0000256" key="1">
    <source>
        <dbReference type="SAM" id="MobiDB-lite"/>
    </source>
</evidence>
<feature type="region of interest" description="Disordered" evidence="1">
    <location>
        <begin position="415"/>
        <end position="434"/>
    </location>
</feature>
<dbReference type="EMBL" id="AP018248">
    <property type="protein sequence ID" value="BAZ02677.1"/>
    <property type="molecule type" value="Genomic_DNA"/>
</dbReference>
<gene>
    <name evidence="2" type="ORF">NIES37_44230</name>
    <name evidence="3" type="ORF">NIES37_48330</name>
    <name evidence="4" type="ORF">NIES37_66800</name>
    <name evidence="5" type="ORF">NIES37_66900</name>
    <name evidence="6" type="ORF">NIES37_67350</name>
</gene>
<dbReference type="KEGG" id="ttq:NIES37_66900"/>
<organism evidence="5 7">
    <name type="scientific">Tolypothrix tenuis PCC 7101</name>
    <dbReference type="NCBI Taxonomy" id="231146"/>
    <lineage>
        <taxon>Bacteria</taxon>
        <taxon>Bacillati</taxon>
        <taxon>Cyanobacteriota</taxon>
        <taxon>Cyanophyceae</taxon>
        <taxon>Nostocales</taxon>
        <taxon>Tolypothrichaceae</taxon>
        <taxon>Tolypothrix</taxon>
    </lineage>
</organism>
<evidence type="ECO:0008006" key="8">
    <source>
        <dbReference type="Google" id="ProtNLM"/>
    </source>
</evidence>
<dbReference type="EMBL" id="AP018248">
    <property type="protein sequence ID" value="BAZ02722.1"/>
    <property type="molecule type" value="Genomic_DNA"/>
</dbReference>
<dbReference type="AlphaFoldDB" id="A0A1Z4NAB3"/>
<dbReference type="EMBL" id="AP018248">
    <property type="protein sequence ID" value="BAZ02667.1"/>
    <property type="molecule type" value="Genomic_DNA"/>
</dbReference>
<sequence length="434" mass="49322">MTLEKLKQFRTGVYTILGKAKDALFDLMDAVLVTRSINSFAELSVSPVFRRQWSSVYEAIQDGNPPRTELMKLYIKQLNPTEKIILAGDHTAWARLHAPTLKDRTYEHQVQPMSGAKPVTLGQGYSTIAVVPETEGSWALPLLHERITSFENPIQKAAAQLKLVCSNLPTSPISLWDAEYGCASFVKQTSDIAADKLMRLRSNRLLYGAPPPYGGTGRPRIHGDKFKLNDSSTWWTPDQIIEVNDPKMGRLSIRLWCNLHFQQSKDHSMNLIQIQRLDEFGVPKNKALWLVWVGLSMPALSSFWQLYCRRFAIDHWYRFAKGRLHWTLPQLSTPEQCQRWSDLLPLMTWQLWLAHGIVHDNPLPWQKKQSRLSPGRVAQAMAAVFAAIGTPSVSPKPRGKSQGWPAGKVRLRRIRYPTVKKSTAKPKKEQPQSA</sequence>